<comment type="caution">
    <text evidence="4">The sequence shown here is derived from an EMBL/GenBank/DDBJ whole genome shotgun (WGS) entry which is preliminary data.</text>
</comment>
<feature type="compositionally biased region" description="Polar residues" evidence="1">
    <location>
        <begin position="43"/>
        <end position="53"/>
    </location>
</feature>
<organism evidence="4 5">
    <name type="scientific">Enterococcus faecium</name>
    <name type="common">Streptococcus faecium</name>
    <dbReference type="NCBI Taxonomy" id="1352"/>
    <lineage>
        <taxon>Bacteria</taxon>
        <taxon>Bacillati</taxon>
        <taxon>Bacillota</taxon>
        <taxon>Bacilli</taxon>
        <taxon>Lactobacillales</taxon>
        <taxon>Enterococcaceae</taxon>
        <taxon>Enterococcus</taxon>
    </lineage>
</organism>
<dbReference type="Proteomes" id="UP001139644">
    <property type="component" value="Unassembled WGS sequence"/>
</dbReference>
<evidence type="ECO:0000313" key="5">
    <source>
        <dbReference type="Proteomes" id="UP001139644"/>
    </source>
</evidence>
<name>A0A9X1K997_ENTFC</name>
<evidence type="ECO:0000259" key="3">
    <source>
        <dbReference type="Pfam" id="PF17802"/>
    </source>
</evidence>
<dbReference type="EMBL" id="JAIFOC010000123">
    <property type="protein sequence ID" value="MBX4223491.1"/>
    <property type="molecule type" value="Genomic_DNA"/>
</dbReference>
<dbReference type="InterPro" id="IPR013783">
    <property type="entry name" value="Ig-like_fold"/>
</dbReference>
<dbReference type="RefSeq" id="WP_142661118.1">
    <property type="nucleotide sequence ID" value="NZ_CABGNW010000073.1"/>
</dbReference>
<accession>A0A9X1K997</accession>
<proteinExistence type="predicted"/>
<reference evidence="4" key="1">
    <citation type="journal article" date="2022" name="J. Anim. Sci.">
        <title>Whole genome sequence analyses-based assessment of virulence potential and antimicrobial susceptibilities and resistance of Enterococcus faecium strains isolated from commercial swine and cattle probiotic products.</title>
        <authorList>
            <person name="Shridhar P.B."/>
            <person name="Amachawadi R.G."/>
            <person name="Tokach M."/>
            <person name="Patel I."/>
            <person name="Gangiredla J."/>
            <person name="Mammel M."/>
            <person name="Nagaraja T.G."/>
        </authorList>
    </citation>
    <scope>NUCLEOTIDE SEQUENCE</scope>
    <source>
        <strain evidence="4">EF215</strain>
    </source>
</reference>
<dbReference type="Gene3D" id="2.60.40.10">
    <property type="entry name" value="Immunoglobulins"/>
    <property type="match status" value="1"/>
</dbReference>
<dbReference type="InterPro" id="IPR041033">
    <property type="entry name" value="SpaA_PFL_dom_1"/>
</dbReference>
<keyword evidence="2" id="KW-0812">Transmembrane</keyword>
<feature type="non-terminal residue" evidence="4">
    <location>
        <position position="1"/>
    </location>
</feature>
<sequence length="89" mass="9931">VETQAPTGYELDATPVTFKIEKEQEVAIFLTKENRKVADSSDIRGNNPTSSGNKHLPKTGETIISQFILSILGVLLVFISIKFRKKRNI</sequence>
<evidence type="ECO:0000256" key="1">
    <source>
        <dbReference type="SAM" id="MobiDB-lite"/>
    </source>
</evidence>
<keyword evidence="2" id="KW-1133">Transmembrane helix</keyword>
<dbReference type="AlphaFoldDB" id="A0A9X1K997"/>
<gene>
    <name evidence="4" type="ORF">KYX88_11915</name>
</gene>
<evidence type="ECO:0000256" key="2">
    <source>
        <dbReference type="SAM" id="Phobius"/>
    </source>
</evidence>
<feature type="region of interest" description="Disordered" evidence="1">
    <location>
        <begin position="36"/>
        <end position="58"/>
    </location>
</feature>
<protein>
    <submittedName>
        <fullName evidence="4">LPXTG cell wall anchor domain-containing protein</fullName>
    </submittedName>
</protein>
<dbReference type="Pfam" id="PF17802">
    <property type="entry name" value="SpaA"/>
    <property type="match status" value="1"/>
</dbReference>
<keyword evidence="2" id="KW-0472">Membrane</keyword>
<feature type="domain" description="SpaA-like prealbumin fold" evidence="3">
    <location>
        <begin position="1"/>
        <end position="28"/>
    </location>
</feature>
<dbReference type="NCBIfam" id="TIGR01167">
    <property type="entry name" value="LPXTG_anchor"/>
    <property type="match status" value="1"/>
</dbReference>
<feature type="transmembrane region" description="Helical" evidence="2">
    <location>
        <begin position="63"/>
        <end position="81"/>
    </location>
</feature>
<evidence type="ECO:0000313" key="4">
    <source>
        <dbReference type="EMBL" id="MBX4223491.1"/>
    </source>
</evidence>